<dbReference type="SMART" id="SM00184">
    <property type="entry name" value="RING"/>
    <property type="match status" value="1"/>
</dbReference>
<gene>
    <name evidence="3" type="ORF">DKX38_021606</name>
</gene>
<protein>
    <recommendedName>
        <fullName evidence="2">RING-type domain-containing protein</fullName>
    </recommendedName>
</protein>
<accession>A0A5N5K804</accession>
<proteinExistence type="predicted"/>
<keyword evidence="1" id="KW-0862">Zinc</keyword>
<keyword evidence="1" id="KW-0479">Metal-binding</keyword>
<dbReference type="PANTHER" id="PTHR47258:SF1">
    <property type="entry name" value="E3 UBIQUITIN-PROTEIN LIGASE XERICO-RELATED"/>
    <property type="match status" value="1"/>
</dbReference>
<dbReference type="AlphaFoldDB" id="A0A5N5K804"/>
<feature type="domain" description="RING-type" evidence="2">
    <location>
        <begin position="139"/>
        <end position="181"/>
    </location>
</feature>
<dbReference type="PROSITE" id="PS50089">
    <property type="entry name" value="ZF_RING_2"/>
    <property type="match status" value="1"/>
</dbReference>
<dbReference type="GO" id="GO:0008270">
    <property type="term" value="F:zinc ion binding"/>
    <property type="evidence" value="ECO:0007669"/>
    <property type="project" value="UniProtKB-KW"/>
</dbReference>
<dbReference type="InterPro" id="IPR001841">
    <property type="entry name" value="Znf_RING"/>
</dbReference>
<evidence type="ECO:0000259" key="2">
    <source>
        <dbReference type="PROSITE" id="PS50089"/>
    </source>
</evidence>
<organism evidence="3 4">
    <name type="scientific">Salix brachista</name>
    <dbReference type="NCBI Taxonomy" id="2182728"/>
    <lineage>
        <taxon>Eukaryota</taxon>
        <taxon>Viridiplantae</taxon>
        <taxon>Streptophyta</taxon>
        <taxon>Embryophyta</taxon>
        <taxon>Tracheophyta</taxon>
        <taxon>Spermatophyta</taxon>
        <taxon>Magnoliopsida</taxon>
        <taxon>eudicotyledons</taxon>
        <taxon>Gunneridae</taxon>
        <taxon>Pentapetalae</taxon>
        <taxon>rosids</taxon>
        <taxon>fabids</taxon>
        <taxon>Malpighiales</taxon>
        <taxon>Salicaceae</taxon>
        <taxon>Saliceae</taxon>
        <taxon>Salix</taxon>
    </lineage>
</organism>
<evidence type="ECO:0000313" key="4">
    <source>
        <dbReference type="Proteomes" id="UP000326939"/>
    </source>
</evidence>
<dbReference type="PANTHER" id="PTHR47258">
    <property type="match status" value="1"/>
</dbReference>
<sequence length="240" mass="26927">MVKENEFSLLMMRPRQELQGFPGISDQVPRSFNFDTEKMGLSSLPAPSEGVLCVILVNTALSISIVKGIVRSILHIVGIRLSPSSPSASLPSSDNAEDTIDSFEFHFSPPENYIEEFRSRMPSIRFDTVCCCKQPEHDCSVCLTQFQPESEINRLSCGHIFHKMCLEKWLDYWNITCPLCRTPLMAEEDASCFWAVSSRKKFGDLFLATSSCFPTVLVPMENLAGLHKNCEGMTSDGNWP</sequence>
<keyword evidence="4" id="KW-1185">Reference proteome</keyword>
<dbReference type="Pfam" id="PF13639">
    <property type="entry name" value="zf-RING_2"/>
    <property type="match status" value="1"/>
</dbReference>
<dbReference type="Proteomes" id="UP000326939">
    <property type="component" value="Chromosome 14"/>
</dbReference>
<comment type="caution">
    <text evidence="3">The sequence shown here is derived from an EMBL/GenBank/DDBJ whole genome shotgun (WGS) entry which is preliminary data.</text>
</comment>
<evidence type="ECO:0000313" key="3">
    <source>
        <dbReference type="EMBL" id="KAB5527759.1"/>
    </source>
</evidence>
<dbReference type="InterPro" id="IPR044249">
    <property type="entry name" value="XERICO-like"/>
</dbReference>
<keyword evidence="1" id="KW-0863">Zinc-finger</keyword>
<dbReference type="InterPro" id="IPR013083">
    <property type="entry name" value="Znf_RING/FYVE/PHD"/>
</dbReference>
<reference evidence="4" key="1">
    <citation type="journal article" date="2019" name="Gigascience">
        <title>De novo genome assembly of the endangered Acer yangbiense, a plant species with extremely small populations endemic to Yunnan Province, China.</title>
        <authorList>
            <person name="Yang J."/>
            <person name="Wariss H.M."/>
            <person name="Tao L."/>
            <person name="Zhang R."/>
            <person name="Yun Q."/>
            <person name="Hollingsworth P."/>
            <person name="Dao Z."/>
            <person name="Luo G."/>
            <person name="Guo H."/>
            <person name="Ma Y."/>
            <person name="Sun W."/>
        </authorList>
    </citation>
    <scope>NUCLEOTIDE SEQUENCE [LARGE SCALE GENOMIC DNA]</scope>
    <source>
        <strain evidence="4">cv. br00</strain>
    </source>
</reference>
<evidence type="ECO:0000256" key="1">
    <source>
        <dbReference type="PROSITE-ProRule" id="PRU00175"/>
    </source>
</evidence>
<dbReference type="SUPFAM" id="SSF57850">
    <property type="entry name" value="RING/U-box"/>
    <property type="match status" value="1"/>
</dbReference>
<dbReference type="Gene3D" id="3.30.40.10">
    <property type="entry name" value="Zinc/RING finger domain, C3HC4 (zinc finger)"/>
    <property type="match status" value="1"/>
</dbReference>
<dbReference type="EMBL" id="VDCV01000014">
    <property type="protein sequence ID" value="KAB5527759.1"/>
    <property type="molecule type" value="Genomic_DNA"/>
</dbReference>
<name>A0A5N5K804_9ROSI</name>